<evidence type="ECO:0000313" key="7">
    <source>
        <dbReference type="EMBL" id="MEK8045246.1"/>
    </source>
</evidence>
<protein>
    <recommendedName>
        <fullName evidence="5">Alpha-galactosidase</fullName>
        <ecNumber evidence="5">3.2.1.22</ecNumber>
    </recommendedName>
    <alternativeName>
        <fullName evidence="5">Melibiase</fullName>
    </alternativeName>
</protein>
<reference evidence="7 8" key="1">
    <citation type="submission" date="2024-04" db="EMBL/GenBank/DDBJ databases">
        <title>Novel species of the genus Ideonella isolated from streams.</title>
        <authorList>
            <person name="Lu H."/>
        </authorList>
    </citation>
    <scope>NUCLEOTIDE SEQUENCE [LARGE SCALE GENOMIC DNA]</scope>
    <source>
        <strain evidence="7 8">LYT19W</strain>
    </source>
</reference>
<dbReference type="RefSeq" id="WP_341397390.1">
    <property type="nucleotide sequence ID" value="NZ_JBBUTI010000001.1"/>
</dbReference>
<name>A0ABU9C0U9_9BURK</name>
<dbReference type="InterPro" id="IPR000111">
    <property type="entry name" value="Glyco_hydro_27/36_CS"/>
</dbReference>
<evidence type="ECO:0000313" key="8">
    <source>
        <dbReference type="Proteomes" id="UP001379945"/>
    </source>
</evidence>
<dbReference type="SUPFAM" id="SSF51011">
    <property type="entry name" value="Glycosyl hydrolase domain"/>
    <property type="match status" value="1"/>
</dbReference>
<keyword evidence="2" id="KW-0732">Signal</keyword>
<comment type="caution">
    <text evidence="7">The sequence shown here is derived from an EMBL/GenBank/DDBJ whole genome shotgun (WGS) entry which is preliminary data.</text>
</comment>
<accession>A0ABU9C0U9</accession>
<dbReference type="PANTHER" id="PTHR11452">
    <property type="entry name" value="ALPHA-GALACTOSIDASE/ALPHA-N-ACETYLGALACTOSAMINIDASE"/>
    <property type="match status" value="1"/>
</dbReference>
<dbReference type="InterPro" id="IPR013785">
    <property type="entry name" value="Aldolase_TIM"/>
</dbReference>
<dbReference type="InterPro" id="IPR017853">
    <property type="entry name" value="GH"/>
</dbReference>
<evidence type="ECO:0000256" key="2">
    <source>
        <dbReference type="ARBA" id="ARBA00022729"/>
    </source>
</evidence>
<dbReference type="Proteomes" id="UP001379945">
    <property type="component" value="Unassembled WGS sequence"/>
</dbReference>
<dbReference type="Pfam" id="PF16499">
    <property type="entry name" value="Melibiase_2"/>
    <property type="match status" value="1"/>
</dbReference>
<evidence type="ECO:0000256" key="5">
    <source>
        <dbReference type="RuleBase" id="RU361168"/>
    </source>
</evidence>
<dbReference type="PANTHER" id="PTHR11452:SF75">
    <property type="entry name" value="ALPHA-GALACTOSIDASE MEL1"/>
    <property type="match status" value="1"/>
</dbReference>
<dbReference type="InterPro" id="IPR013780">
    <property type="entry name" value="Glyco_hydro_b"/>
</dbReference>
<dbReference type="Pfam" id="PF17801">
    <property type="entry name" value="Melibiase_C"/>
    <property type="match status" value="1"/>
</dbReference>
<dbReference type="InterPro" id="IPR002241">
    <property type="entry name" value="Glyco_hydro_27"/>
</dbReference>
<evidence type="ECO:0000256" key="4">
    <source>
        <dbReference type="ARBA" id="ARBA00023295"/>
    </source>
</evidence>
<dbReference type="InterPro" id="IPR041233">
    <property type="entry name" value="Melibiase_C"/>
</dbReference>
<dbReference type="EMBL" id="JBBUTI010000001">
    <property type="protein sequence ID" value="MEK8045246.1"/>
    <property type="molecule type" value="Genomic_DNA"/>
</dbReference>
<keyword evidence="4 5" id="KW-0326">Glycosidase</keyword>
<dbReference type="Gene3D" id="2.60.40.1180">
    <property type="entry name" value="Golgi alpha-mannosidase II"/>
    <property type="match status" value="1"/>
</dbReference>
<keyword evidence="5" id="KW-1015">Disulfide bond</keyword>
<feature type="domain" description="Alpha galactosidase C-terminal" evidence="6">
    <location>
        <begin position="334"/>
        <end position="419"/>
    </location>
</feature>
<comment type="catalytic activity">
    <reaction evidence="5">
        <text>Hydrolysis of terminal, non-reducing alpha-D-galactose residues in alpha-D-galactosides, including galactose oligosaccharides, galactomannans and galactolipids.</text>
        <dbReference type="EC" id="3.2.1.22"/>
    </reaction>
</comment>
<dbReference type="Gene3D" id="3.20.20.70">
    <property type="entry name" value="Aldolase class I"/>
    <property type="match status" value="1"/>
</dbReference>
<evidence type="ECO:0000256" key="3">
    <source>
        <dbReference type="ARBA" id="ARBA00022801"/>
    </source>
</evidence>
<proteinExistence type="inferred from homology"/>
<evidence type="ECO:0000259" key="6">
    <source>
        <dbReference type="Pfam" id="PF17801"/>
    </source>
</evidence>
<comment type="similarity">
    <text evidence="1 5">Belongs to the glycosyl hydrolase 27 family.</text>
</comment>
<dbReference type="SUPFAM" id="SSF51445">
    <property type="entry name" value="(Trans)glycosidases"/>
    <property type="match status" value="1"/>
</dbReference>
<dbReference type="GO" id="GO:0016787">
    <property type="term" value="F:hydrolase activity"/>
    <property type="evidence" value="ECO:0007669"/>
    <property type="project" value="UniProtKB-KW"/>
</dbReference>
<gene>
    <name evidence="7" type="ORF">AACH00_02665</name>
</gene>
<dbReference type="EC" id="3.2.1.22" evidence="5"/>
<dbReference type="PROSITE" id="PS00512">
    <property type="entry name" value="ALPHA_GALACTOSIDASE"/>
    <property type="match status" value="1"/>
</dbReference>
<organism evidence="7 8">
    <name type="scientific">Ideonella margarita</name>
    <dbReference type="NCBI Taxonomy" id="2984191"/>
    <lineage>
        <taxon>Bacteria</taxon>
        <taxon>Pseudomonadati</taxon>
        <taxon>Pseudomonadota</taxon>
        <taxon>Betaproteobacteria</taxon>
        <taxon>Burkholderiales</taxon>
        <taxon>Sphaerotilaceae</taxon>
        <taxon>Ideonella</taxon>
    </lineage>
</organism>
<keyword evidence="8" id="KW-1185">Reference proteome</keyword>
<keyword evidence="3 5" id="KW-0378">Hydrolase</keyword>
<dbReference type="CDD" id="cd14792">
    <property type="entry name" value="GH27"/>
    <property type="match status" value="1"/>
</dbReference>
<evidence type="ECO:0000256" key="1">
    <source>
        <dbReference type="ARBA" id="ARBA00009743"/>
    </source>
</evidence>
<dbReference type="PRINTS" id="PR00740">
    <property type="entry name" value="GLHYDRLASE27"/>
</dbReference>
<sequence length="424" mass="47657">MSLDGMKQRLGREWFGWHRAMLSLMAALMTTMALHAPAHAQKAEGLALTPQMGWNSWNKFACDVNEQLIRETADAMVSSGLRDAGYQYINIDDCWQGTRDAQGFMRPDPVRFPGGMKALADYVHARGLKFGLYSDAGWKTCGERPGSRGYEFQDARTYAEWGVDYLKYDWCFTDGLKAEGAYLTMSEALRQSGRPILFSLCEWGNSKPWEWASKVGHSWRTTGDIFNCFDCIEDHGDWKAFGVLQIMDMQAHLRAYAGPGRWNDADMLEVGNGMPAHQARAHFSIWAMLASPLIAGNDLRRMDAETLSILGHRPVIAVNQDALGVPGWRHTAEDGVEQWWRPMANGDWVVMLLNRNKQPHAARLDWAKLAVTDSVSGRSADFTGAGYRWQNLWQPAQRGTTAQPLSVNLPAQDVLMLRLARAPR</sequence>